<dbReference type="OrthoDB" id="5910344at2759"/>
<evidence type="ECO:0000313" key="2">
    <source>
        <dbReference type="Proteomes" id="UP000008068"/>
    </source>
</evidence>
<proteinExistence type="predicted"/>
<protein>
    <submittedName>
        <fullName evidence="1">Uncharacterized protein</fullName>
    </submittedName>
</protein>
<gene>
    <name evidence="1" type="ORF">CAEBREN_07402</name>
</gene>
<dbReference type="HOGENOM" id="CLU_1798146_0_0_1"/>
<dbReference type="PANTHER" id="PTHR22899:SF0">
    <property type="entry name" value="F-BOX ASSOCIATED DOMAIN-CONTAINING PROTEIN-RELATED"/>
    <property type="match status" value="1"/>
</dbReference>
<dbReference type="InParanoid" id="G0N0A1"/>
<accession>G0N0A1</accession>
<dbReference type="AlphaFoldDB" id="G0N0A1"/>
<organism evidence="2">
    <name type="scientific">Caenorhabditis brenneri</name>
    <name type="common">Nematode worm</name>
    <dbReference type="NCBI Taxonomy" id="135651"/>
    <lineage>
        <taxon>Eukaryota</taxon>
        <taxon>Metazoa</taxon>
        <taxon>Ecdysozoa</taxon>
        <taxon>Nematoda</taxon>
        <taxon>Chromadorea</taxon>
        <taxon>Rhabditida</taxon>
        <taxon>Rhabditina</taxon>
        <taxon>Rhabditomorpha</taxon>
        <taxon>Rhabditoidea</taxon>
        <taxon>Rhabditidae</taxon>
        <taxon>Peloderinae</taxon>
        <taxon>Caenorhabditis</taxon>
    </lineage>
</organism>
<reference evidence="2" key="1">
    <citation type="submission" date="2011-07" db="EMBL/GenBank/DDBJ databases">
        <authorList>
            <consortium name="Caenorhabditis brenneri Sequencing and Analysis Consortium"/>
            <person name="Wilson R.K."/>
        </authorList>
    </citation>
    <scope>NUCLEOTIDE SEQUENCE [LARGE SCALE GENOMIC DNA]</scope>
    <source>
        <strain evidence="2">PB2801</strain>
    </source>
</reference>
<dbReference type="EMBL" id="GL379824">
    <property type="protein sequence ID" value="EGT48940.1"/>
    <property type="molecule type" value="Genomic_DNA"/>
</dbReference>
<keyword evidence="2" id="KW-1185">Reference proteome</keyword>
<dbReference type="PANTHER" id="PTHR22899">
    <property type="entry name" value="CYCLIN-RELATED F-BOX FAMILY"/>
    <property type="match status" value="1"/>
</dbReference>
<dbReference type="Proteomes" id="UP000008068">
    <property type="component" value="Unassembled WGS sequence"/>
</dbReference>
<sequence length="144" mass="17280">MQPTFPLLRLPNDERLAVLRQMKMDQDPLLKPPYDWKKEEYEVKDWLEHACTIFHQKNYDLVFDQDAFYFDIDSINEHFKNPNGLYLSATGNANYDHQSCIEPYHYTVIGGREIRRMDGTVARIQIDDELMTFNLFIWHEHNHC</sequence>
<name>G0N0A1_CAEBE</name>
<dbReference type="InterPro" id="IPR053222">
    <property type="entry name" value="Zygotic_Embryogenesis-Asso"/>
</dbReference>
<evidence type="ECO:0000313" key="1">
    <source>
        <dbReference type="EMBL" id="EGT48940.1"/>
    </source>
</evidence>